<organism evidence="3 4">
    <name type="scientific">Huiozyma naganishii (strain ATCC MYA-139 / BCRC 22969 / CBS 8797 / KCTC 17520 / NBRC 10181 / NCYC 3082 / Yp74L-3)</name>
    <name type="common">Yeast</name>
    <name type="synonym">Kazachstania naganishii</name>
    <dbReference type="NCBI Taxonomy" id="1071383"/>
    <lineage>
        <taxon>Eukaryota</taxon>
        <taxon>Fungi</taxon>
        <taxon>Dikarya</taxon>
        <taxon>Ascomycota</taxon>
        <taxon>Saccharomycotina</taxon>
        <taxon>Saccharomycetes</taxon>
        <taxon>Saccharomycetales</taxon>
        <taxon>Saccharomycetaceae</taxon>
        <taxon>Huiozyma</taxon>
    </lineage>
</organism>
<dbReference type="eggNOG" id="ENOG502RZE8">
    <property type="taxonomic scope" value="Eukaryota"/>
</dbReference>
<evidence type="ECO:0000256" key="2">
    <source>
        <dbReference type="SAM" id="Phobius"/>
    </source>
</evidence>
<keyword evidence="2" id="KW-0472">Membrane</keyword>
<feature type="region of interest" description="Disordered" evidence="1">
    <location>
        <begin position="1"/>
        <end position="87"/>
    </location>
</feature>
<dbReference type="InterPro" id="IPR051009">
    <property type="entry name" value="PRM"/>
</dbReference>
<evidence type="ECO:0000313" key="3">
    <source>
        <dbReference type="EMBL" id="CCK71958.1"/>
    </source>
</evidence>
<keyword evidence="4" id="KW-1185">Reference proteome</keyword>
<dbReference type="KEGG" id="kng:KNAG_0I01730"/>
<evidence type="ECO:0000256" key="1">
    <source>
        <dbReference type="SAM" id="MobiDB-lite"/>
    </source>
</evidence>
<dbReference type="OMA" id="SEMMASF"/>
<feature type="transmembrane region" description="Helical" evidence="2">
    <location>
        <begin position="111"/>
        <end position="133"/>
    </location>
</feature>
<dbReference type="PANTHER" id="PTHR36089:SF1">
    <property type="entry name" value="CHITIN SYNTHASE 3 COMPLEX PROTEIN CSI2-RELATED"/>
    <property type="match status" value="1"/>
</dbReference>
<dbReference type="HOGENOM" id="CLU_1020131_0_0_1"/>
<dbReference type="EMBL" id="HE978322">
    <property type="protein sequence ID" value="CCK71958.1"/>
    <property type="molecule type" value="Genomic_DNA"/>
</dbReference>
<dbReference type="RefSeq" id="XP_022466203.1">
    <property type="nucleotide sequence ID" value="XM_022609848.1"/>
</dbReference>
<reference evidence="3 4" key="1">
    <citation type="journal article" date="2011" name="Proc. Natl. Acad. Sci. U.S.A.">
        <title>Evolutionary erosion of yeast sex chromosomes by mating-type switching accidents.</title>
        <authorList>
            <person name="Gordon J.L."/>
            <person name="Armisen D."/>
            <person name="Proux-Wera E."/>
            <person name="Oheigeartaigh S.S."/>
            <person name="Byrne K.P."/>
            <person name="Wolfe K.H."/>
        </authorList>
    </citation>
    <scope>NUCLEOTIDE SEQUENCE [LARGE SCALE GENOMIC DNA]</scope>
    <source>
        <strain evidence="4">ATCC MYA-139 / BCRC 22969 / CBS 8797 / CCRC 22969 / KCTC 17520 / NBRC 10181 / NCYC 3082</strain>
    </source>
</reference>
<sequence length="253" mass="27666">MSEQKQQHHRHDSRFARYRRDMPKLVTARTTSSSSTSTSATSTTESSTSSSTPSNSSSSSSGASITASSSSSSTTSYHTSSTSSTAPSSIAILNKENTPYLHRDTQLNGTVYIAFASCLGALLLVILILWIVMNLRAWHNAKRENNKRDIEKMSYNPVDTASLTSSSISNLSYSDNGQDEDLDLDMDEKYSSLFISPTDLIRNGNSNKDMRHGKQQPAFALPSSINIPSTATPSTERKLFRPASVHLDELLDQ</sequence>
<feature type="compositionally biased region" description="Basic and acidic residues" evidence="1">
    <location>
        <begin position="13"/>
        <end position="23"/>
    </location>
</feature>
<dbReference type="GO" id="GO:0000324">
    <property type="term" value="C:fungal-type vacuole"/>
    <property type="evidence" value="ECO:0007669"/>
    <property type="project" value="TreeGrafter"/>
</dbReference>
<dbReference type="AlphaFoldDB" id="J7RQB1"/>
<dbReference type="PANTHER" id="PTHR36089">
    <property type="entry name" value="CHITIN SYNTHASE 3 COMPLEX PROTEIN CSI2-RELATED"/>
    <property type="match status" value="1"/>
</dbReference>
<name>J7RQB1_HUIN7</name>
<keyword evidence="2" id="KW-1133">Transmembrane helix</keyword>
<accession>J7RQB1</accession>
<dbReference type="GO" id="GO:0005935">
    <property type="term" value="C:cellular bud neck"/>
    <property type="evidence" value="ECO:0007669"/>
    <property type="project" value="TreeGrafter"/>
</dbReference>
<feature type="compositionally biased region" description="Low complexity" evidence="1">
    <location>
        <begin position="27"/>
        <end position="87"/>
    </location>
</feature>
<reference evidence="4" key="2">
    <citation type="submission" date="2012-08" db="EMBL/GenBank/DDBJ databases">
        <title>Genome sequence of Kazachstania naganishii.</title>
        <authorList>
            <person name="Gordon J.L."/>
            <person name="Armisen D."/>
            <person name="Proux-Wera E."/>
            <person name="OhEigeartaigh S.S."/>
            <person name="Byrne K.P."/>
            <person name="Wolfe K.H."/>
        </authorList>
    </citation>
    <scope>NUCLEOTIDE SEQUENCE [LARGE SCALE GENOMIC DNA]</scope>
    <source>
        <strain evidence="4">ATCC MYA-139 / BCRC 22969 / CBS 8797 / CCRC 22969 / KCTC 17520 / NBRC 10181 / NCYC 3082</strain>
    </source>
</reference>
<protein>
    <submittedName>
        <fullName evidence="3">Uncharacterized protein</fullName>
    </submittedName>
</protein>
<gene>
    <name evidence="3" type="primary">KNAG0I01730</name>
    <name evidence="3" type="ordered locus">KNAG_0I01730</name>
</gene>
<keyword evidence="2" id="KW-0812">Transmembrane</keyword>
<dbReference type="Proteomes" id="UP000006310">
    <property type="component" value="Chromosome 9"/>
</dbReference>
<dbReference type="GeneID" id="34527701"/>
<dbReference type="OrthoDB" id="4065319at2759"/>
<evidence type="ECO:0000313" key="4">
    <source>
        <dbReference type="Proteomes" id="UP000006310"/>
    </source>
</evidence>
<proteinExistence type="predicted"/>